<evidence type="ECO:0000313" key="2">
    <source>
        <dbReference type="Proteomes" id="UP001154240"/>
    </source>
</evidence>
<organism evidence="1 2">
    <name type="scientific">Thiovibrio frasassiensis</name>
    <dbReference type="NCBI Taxonomy" id="2984131"/>
    <lineage>
        <taxon>Bacteria</taxon>
        <taxon>Pseudomonadati</taxon>
        <taxon>Thermodesulfobacteriota</taxon>
        <taxon>Desulfobulbia</taxon>
        <taxon>Desulfobulbales</taxon>
        <taxon>Thiovibrionaceae</taxon>
        <taxon>Thiovibrio</taxon>
    </lineage>
</organism>
<name>A0A9X4MGR0_9BACT</name>
<reference evidence="1" key="1">
    <citation type="journal article" date="2022" name="bioRxiv">
        <title>Thiovibrio frasassiensisgen. nov., sp. nov., an autotrophic, elemental sulfur disproportionating bacterium isolated from sulfidic karst sediment, and proposal of Thiovibrionaceae fam. nov.</title>
        <authorList>
            <person name="Aronson H."/>
            <person name="Thomas C."/>
            <person name="Bhattacharyya M."/>
            <person name="Eckstein S."/>
            <person name="Jensen S."/>
            <person name="Barco R."/>
            <person name="Macalady J."/>
            <person name="Amend J."/>
        </authorList>
    </citation>
    <scope>NUCLEOTIDE SEQUENCE</scope>
    <source>
        <strain evidence="1">RS19-109</strain>
    </source>
</reference>
<dbReference type="RefSeq" id="WP_307633906.1">
    <property type="nucleotide sequence ID" value="NZ_JAPHEH010000001.1"/>
</dbReference>
<gene>
    <name evidence="1" type="ORF">OLX77_12330</name>
</gene>
<evidence type="ECO:0000313" key="1">
    <source>
        <dbReference type="EMBL" id="MDG4476941.1"/>
    </source>
</evidence>
<reference evidence="1" key="2">
    <citation type="submission" date="2022-10" db="EMBL/GenBank/DDBJ databases">
        <authorList>
            <person name="Aronson H.S."/>
        </authorList>
    </citation>
    <scope>NUCLEOTIDE SEQUENCE</scope>
    <source>
        <strain evidence="1">RS19-109</strain>
    </source>
</reference>
<evidence type="ECO:0008006" key="3">
    <source>
        <dbReference type="Google" id="ProtNLM"/>
    </source>
</evidence>
<accession>A0A9X4MGR0</accession>
<comment type="caution">
    <text evidence="1">The sequence shown here is derived from an EMBL/GenBank/DDBJ whole genome shotgun (WGS) entry which is preliminary data.</text>
</comment>
<protein>
    <recommendedName>
        <fullName evidence="3">Rubredoxin-like domain-containing protein</fullName>
    </recommendedName>
</protein>
<dbReference type="AlphaFoldDB" id="A0A9X4MGR0"/>
<sequence length="90" mass="9566">MSQGKQGKCEDCGKNYEDIQTTCAHCGYSPHGVYVKEAADPFWKCGGCGRTTQAAKPPEKCPGCGEVCDFKNVTCYAPQCGGPGNIDPQL</sequence>
<dbReference type="EMBL" id="JAPHEH010000001">
    <property type="protein sequence ID" value="MDG4476941.1"/>
    <property type="molecule type" value="Genomic_DNA"/>
</dbReference>
<dbReference type="Proteomes" id="UP001154240">
    <property type="component" value="Unassembled WGS sequence"/>
</dbReference>
<keyword evidence="2" id="KW-1185">Reference proteome</keyword>
<proteinExistence type="predicted"/>